<dbReference type="InterPro" id="IPR029063">
    <property type="entry name" value="SAM-dependent_MTases_sf"/>
</dbReference>
<comment type="caution">
    <text evidence="6">The sequence shown here is derived from an EMBL/GenBank/DDBJ whole genome shotgun (WGS) entry which is preliminary data.</text>
</comment>
<reference evidence="6 7" key="1">
    <citation type="submission" date="2021-05" db="EMBL/GenBank/DDBJ databases">
        <title>Genome Assembly of Synthetic Allotetraploid Brassica napus Reveals Homoeologous Exchanges between Subgenomes.</title>
        <authorList>
            <person name="Davis J.T."/>
        </authorList>
    </citation>
    <scope>NUCLEOTIDE SEQUENCE [LARGE SCALE GENOMIC DNA]</scope>
    <source>
        <strain evidence="7">cv. Da-Ae</strain>
        <tissue evidence="6">Seedling</tissue>
    </source>
</reference>
<keyword evidence="2" id="KW-0472">Membrane</keyword>
<evidence type="ECO:0000259" key="3">
    <source>
        <dbReference type="Pfam" id="PF00160"/>
    </source>
</evidence>
<accession>A0ABQ8DCU1</accession>
<dbReference type="PANTHER" id="PTHR45277">
    <property type="entry name" value="EXPRESSED PROTEIN"/>
    <property type="match status" value="1"/>
</dbReference>
<protein>
    <recommendedName>
        <fullName evidence="8">Methyltransferase type 11 domain-containing protein</fullName>
    </recommendedName>
</protein>
<evidence type="ECO:0008006" key="8">
    <source>
        <dbReference type="Google" id="ProtNLM"/>
    </source>
</evidence>
<organism evidence="6 7">
    <name type="scientific">Brassica napus</name>
    <name type="common">Rape</name>
    <dbReference type="NCBI Taxonomy" id="3708"/>
    <lineage>
        <taxon>Eukaryota</taxon>
        <taxon>Viridiplantae</taxon>
        <taxon>Streptophyta</taxon>
        <taxon>Embryophyta</taxon>
        <taxon>Tracheophyta</taxon>
        <taxon>Spermatophyta</taxon>
        <taxon>Magnoliopsida</taxon>
        <taxon>eudicotyledons</taxon>
        <taxon>Gunneridae</taxon>
        <taxon>Pentapetalae</taxon>
        <taxon>rosids</taxon>
        <taxon>malvids</taxon>
        <taxon>Brassicales</taxon>
        <taxon>Brassicaceae</taxon>
        <taxon>Brassiceae</taxon>
        <taxon>Brassica</taxon>
    </lineage>
</organism>
<gene>
    <name evidence="6" type="ORF">HID58_019437</name>
</gene>
<dbReference type="SUPFAM" id="SSF53335">
    <property type="entry name" value="S-adenosyl-L-methionine-dependent methyltransferases"/>
    <property type="match status" value="1"/>
</dbReference>
<keyword evidence="2" id="KW-0812">Transmembrane</keyword>
<dbReference type="InterPro" id="IPR013216">
    <property type="entry name" value="Methyltransf_11"/>
</dbReference>
<evidence type="ECO:0000313" key="6">
    <source>
        <dbReference type="EMBL" id="KAH0927181.1"/>
    </source>
</evidence>
<dbReference type="Pfam" id="PF00160">
    <property type="entry name" value="Pro_isomerase"/>
    <property type="match status" value="1"/>
</dbReference>
<feature type="domain" description="PPIase cyclophilin-type" evidence="3">
    <location>
        <begin position="538"/>
        <end position="583"/>
    </location>
</feature>
<dbReference type="InterPro" id="IPR048563">
    <property type="entry name" value="CYP38_PsbQ-like"/>
</dbReference>
<dbReference type="Pfam" id="PF08241">
    <property type="entry name" value="Methyltransf_11"/>
    <property type="match status" value="1"/>
</dbReference>
<dbReference type="InterPro" id="IPR029000">
    <property type="entry name" value="Cyclophilin-like_dom_sf"/>
</dbReference>
<keyword evidence="7" id="KW-1185">Reference proteome</keyword>
<dbReference type="Gene3D" id="3.40.50.150">
    <property type="entry name" value="Vaccinia Virus protein VP39"/>
    <property type="match status" value="1"/>
</dbReference>
<evidence type="ECO:0000259" key="4">
    <source>
        <dbReference type="Pfam" id="PF08241"/>
    </source>
</evidence>
<dbReference type="CDD" id="cd02440">
    <property type="entry name" value="AdoMet_MTases"/>
    <property type="match status" value="1"/>
</dbReference>
<dbReference type="Pfam" id="PF21329">
    <property type="entry name" value="CYP38_PsbQ-like"/>
    <property type="match status" value="1"/>
</dbReference>
<evidence type="ECO:0000256" key="1">
    <source>
        <dbReference type="ARBA" id="ARBA00023078"/>
    </source>
</evidence>
<proteinExistence type="predicted"/>
<feature type="domain" description="Peptidyl-prolyl cis-trans isomerase CYP38-like PsbQ-like" evidence="5">
    <location>
        <begin position="393"/>
        <end position="487"/>
    </location>
</feature>
<dbReference type="InterPro" id="IPR023222">
    <property type="entry name" value="PsbQ-like_dom_sf"/>
</dbReference>
<dbReference type="SUPFAM" id="SSF50891">
    <property type="entry name" value="Cyclophilin-like"/>
    <property type="match status" value="1"/>
</dbReference>
<keyword evidence="1" id="KW-0793">Thylakoid</keyword>
<sequence>MGKTAGNRDWTQIYAIYGIQQWQTLVFLLFHAFFFSLLSLLFLIYFDQICFFLDSFFLSGASRLTAGFTGAVTALSAVCLLFAAANFVYSDVPLQYEMAQRMVSSVSDWSCVKTALDLGCGRGILLNAVATQLKKTGSSGRVVGLDRSKRTTLSTLRTAKLEGVQEYVTCREGDVRTLPFGDNYFDVVVSSVFVHTVGKEHGQKSVEAAAERMRVLGEIVRVVKPGGLCVVWDLLHVPEYVRRLHELKMEDIRVSERVTAFMAGSHIVTFRKPSELVAGPREILPRKRLEDEARQAERNLTVAPSLSFSESLAPEPFPEIYACACILKPRTMAIRSVQEHKPSSIDSKLNPLEGAGTKNLEKVVATILILAQVWSPLPLFGLDSAYISPAEAASLEDISYLLRIPQRKPYGTMESNVKKALKVAIDDKDSILASIPADLRDKGSELYASLVDGKGGLQALIESIRYQDPDKVSIRLASSLDTVAEMELLQASGLSFLLPQQYLNYPRLAGRGTVEITIEKPDGSTFQAEAGGDQRKSATIQVVIDGYSAPLTAGNFAKLVTSGAYDGTKLNTVNQAVITEDGSGKVDSVSVPLEVMPSGQFEPLYRTPLSVQFMELLQWPTAKTQRNTLLLTNSSSTYTIKETYTTAGRDILGQIKTGDIIKSAKLIEGQDRLILPAQNNSSST</sequence>
<dbReference type="Proteomes" id="UP000824890">
    <property type="component" value="Unassembled WGS sequence"/>
</dbReference>
<evidence type="ECO:0000259" key="5">
    <source>
        <dbReference type="Pfam" id="PF21329"/>
    </source>
</evidence>
<dbReference type="Gene3D" id="1.20.120.290">
    <property type="entry name" value="Oxygen-evolving enhancer protein 3 (PsbQ), four-helix up-down bundle"/>
    <property type="match status" value="1"/>
</dbReference>
<name>A0ABQ8DCU1_BRANA</name>
<feature type="transmembrane region" description="Helical" evidence="2">
    <location>
        <begin position="66"/>
        <end position="89"/>
    </location>
</feature>
<evidence type="ECO:0000256" key="2">
    <source>
        <dbReference type="SAM" id="Phobius"/>
    </source>
</evidence>
<dbReference type="PANTHER" id="PTHR45277:SF1">
    <property type="entry name" value="EXPRESSED PROTEIN"/>
    <property type="match status" value="1"/>
</dbReference>
<feature type="transmembrane region" description="Helical" evidence="2">
    <location>
        <begin position="25"/>
        <end position="46"/>
    </location>
</feature>
<evidence type="ECO:0000313" key="7">
    <source>
        <dbReference type="Proteomes" id="UP000824890"/>
    </source>
</evidence>
<feature type="domain" description="Methyltransferase type 11" evidence="4">
    <location>
        <begin position="116"/>
        <end position="231"/>
    </location>
</feature>
<dbReference type="InterPro" id="IPR002130">
    <property type="entry name" value="Cyclophilin-type_PPIase_dom"/>
</dbReference>
<dbReference type="EMBL" id="JAGKQM010000005">
    <property type="protein sequence ID" value="KAH0927181.1"/>
    <property type="molecule type" value="Genomic_DNA"/>
</dbReference>
<keyword evidence="2" id="KW-1133">Transmembrane helix</keyword>